<keyword evidence="2" id="KW-0949">S-adenosyl-L-methionine</keyword>
<feature type="domain" description="Radical SAM core" evidence="7">
    <location>
        <begin position="195"/>
        <end position="425"/>
    </location>
</feature>
<dbReference type="STRING" id="1004156.AYP45_00895"/>
<evidence type="ECO:0000313" key="8">
    <source>
        <dbReference type="EMBL" id="OOP57906.1"/>
    </source>
</evidence>
<organism evidence="8 9">
    <name type="scientific">Candidatus Brocadia carolinensis</name>
    <dbReference type="NCBI Taxonomy" id="1004156"/>
    <lineage>
        <taxon>Bacteria</taxon>
        <taxon>Pseudomonadati</taxon>
        <taxon>Planctomycetota</taxon>
        <taxon>Candidatus Brocadiia</taxon>
        <taxon>Candidatus Brocadiales</taxon>
        <taxon>Candidatus Brocadiaceae</taxon>
        <taxon>Candidatus Brocadia</taxon>
    </lineage>
</organism>
<dbReference type="InterPro" id="IPR007197">
    <property type="entry name" value="rSAM"/>
</dbReference>
<accession>A0A1V4AXQ8</accession>
<dbReference type="InterPro" id="IPR051198">
    <property type="entry name" value="BchE-like"/>
</dbReference>
<comment type="cofactor">
    <cofactor evidence="1">
        <name>[4Fe-4S] cluster</name>
        <dbReference type="ChEBI" id="CHEBI:49883"/>
    </cofactor>
</comment>
<dbReference type="CDD" id="cd01335">
    <property type="entry name" value="Radical_SAM"/>
    <property type="match status" value="1"/>
</dbReference>
<dbReference type="Gene3D" id="3.20.20.70">
    <property type="entry name" value="Aldolase class I"/>
    <property type="match status" value="1"/>
</dbReference>
<evidence type="ECO:0000256" key="4">
    <source>
        <dbReference type="ARBA" id="ARBA00023004"/>
    </source>
</evidence>
<evidence type="ECO:0000259" key="7">
    <source>
        <dbReference type="PROSITE" id="PS51918"/>
    </source>
</evidence>
<evidence type="ECO:0000256" key="2">
    <source>
        <dbReference type="ARBA" id="ARBA00022691"/>
    </source>
</evidence>
<dbReference type="InterPro" id="IPR006638">
    <property type="entry name" value="Elp3/MiaA/NifB-like_rSAM"/>
</dbReference>
<name>A0A1V4AXQ8_9BACT</name>
<keyword evidence="4" id="KW-0408">Iron</keyword>
<sequence>MKTTFLVPPPIDGKIPERVAGCAYLLYYVPNIFVLSAAAVLEQARFEVKYIETTIKKWERAHFLTFLKEDLSDVYGFYSVNLSQKTDIQAHMDIRKIRGNVPIIFFGPAPSDRPVEFVVDEDTYVVRGEPEDTMLALVRALETESDIHGIESVSFRDNGKIIHNMNRGPIEVLDILPFPARHLLEERDIYYNPKLGKRPFTAICTSRGCSYRCIYCVPSSLSFSRELEYKHHVGKKPPVRKRSPENIIEEFKLLKSLGYKAVNMQDDQFVWGEERTVKICEGIKGLGIVWGCSARSDHLTESIVKAMASANCKFIDLGVESFNQEILDYVKKDIDVRKNEEAIQLVKKYGISAKINIMFGASPLETMDTIKKNMSEVKRLEVDQVMYNIANPFPGTEFYKIAKENELFVYGDYKPVNVAKEANIAYPHLGKTDLEHAVRRANFAFFLTPRFILKNVRRLGSLDSLKAMFRKLF</sequence>
<dbReference type="Gene3D" id="3.40.50.280">
    <property type="entry name" value="Cobalamin-binding domain"/>
    <property type="match status" value="1"/>
</dbReference>
<dbReference type="SUPFAM" id="SSF102114">
    <property type="entry name" value="Radical SAM enzymes"/>
    <property type="match status" value="1"/>
</dbReference>
<dbReference type="SFLD" id="SFLDG01082">
    <property type="entry name" value="B12-binding_domain_containing"/>
    <property type="match status" value="1"/>
</dbReference>
<proteinExistence type="predicted"/>
<dbReference type="InterPro" id="IPR013785">
    <property type="entry name" value="Aldolase_TIM"/>
</dbReference>
<keyword evidence="5" id="KW-0411">Iron-sulfur</keyword>
<dbReference type="SFLD" id="SFLDS00029">
    <property type="entry name" value="Radical_SAM"/>
    <property type="match status" value="1"/>
</dbReference>
<keyword evidence="3" id="KW-0479">Metal-binding</keyword>
<gene>
    <name evidence="8" type="ORF">AYP45_00895</name>
</gene>
<dbReference type="Pfam" id="PF04055">
    <property type="entry name" value="Radical_SAM"/>
    <property type="match status" value="1"/>
</dbReference>
<dbReference type="AlphaFoldDB" id="A0A1V4AXQ8"/>
<dbReference type="PROSITE" id="PS51918">
    <property type="entry name" value="RADICAL_SAM"/>
    <property type="match status" value="1"/>
</dbReference>
<reference evidence="8 9" key="1">
    <citation type="journal article" date="2017" name="Water Res.">
        <title>Discovery and metagenomic analysis of an anammox bacterial enrichment related to Candidatus "Brocadia caroliniensis" in a full-scale glycerol-fed nitritation-denitritation separate centrate treatment process.</title>
        <authorList>
            <person name="Park H."/>
            <person name="Brotto A.C."/>
            <person name="van Loosdrecht M.C."/>
            <person name="Chandran K."/>
        </authorList>
    </citation>
    <scope>NUCLEOTIDE SEQUENCE [LARGE SCALE GENOMIC DNA]</scope>
    <source>
        <strain evidence="8">26THWARD</strain>
    </source>
</reference>
<dbReference type="PANTHER" id="PTHR43409:SF16">
    <property type="entry name" value="SLR0320 PROTEIN"/>
    <property type="match status" value="1"/>
</dbReference>
<protein>
    <submittedName>
        <fullName evidence="8">Uncharacterized protein</fullName>
    </submittedName>
</protein>
<dbReference type="SFLD" id="SFLDG01123">
    <property type="entry name" value="methyltransferase_(Class_B)"/>
    <property type="match status" value="1"/>
</dbReference>
<feature type="domain" description="B12-binding" evidence="6">
    <location>
        <begin position="17"/>
        <end position="148"/>
    </location>
</feature>
<dbReference type="PANTHER" id="PTHR43409">
    <property type="entry name" value="ANAEROBIC MAGNESIUM-PROTOPORPHYRIN IX MONOMETHYL ESTER CYCLASE-RELATED"/>
    <property type="match status" value="1"/>
</dbReference>
<evidence type="ECO:0000313" key="9">
    <source>
        <dbReference type="Proteomes" id="UP000189681"/>
    </source>
</evidence>
<comment type="caution">
    <text evidence="8">The sequence shown here is derived from an EMBL/GenBank/DDBJ whole genome shotgun (WGS) entry which is preliminary data.</text>
</comment>
<dbReference type="Proteomes" id="UP000189681">
    <property type="component" value="Unassembled WGS sequence"/>
</dbReference>
<dbReference type="InterPro" id="IPR058240">
    <property type="entry name" value="rSAM_sf"/>
</dbReference>
<dbReference type="PROSITE" id="PS51332">
    <property type="entry name" value="B12_BINDING"/>
    <property type="match status" value="1"/>
</dbReference>
<dbReference type="InterPro" id="IPR006158">
    <property type="entry name" value="Cobalamin-bd"/>
</dbReference>
<dbReference type="EMBL" id="AYTS01000008">
    <property type="protein sequence ID" value="OOP57906.1"/>
    <property type="molecule type" value="Genomic_DNA"/>
</dbReference>
<dbReference type="GO" id="GO:0003824">
    <property type="term" value="F:catalytic activity"/>
    <property type="evidence" value="ECO:0007669"/>
    <property type="project" value="InterPro"/>
</dbReference>
<dbReference type="GO" id="GO:0051539">
    <property type="term" value="F:4 iron, 4 sulfur cluster binding"/>
    <property type="evidence" value="ECO:0007669"/>
    <property type="project" value="UniProtKB-KW"/>
</dbReference>
<evidence type="ECO:0000256" key="3">
    <source>
        <dbReference type="ARBA" id="ARBA00022723"/>
    </source>
</evidence>
<dbReference type="SMART" id="SM00729">
    <property type="entry name" value="Elp3"/>
    <property type="match status" value="1"/>
</dbReference>
<evidence type="ECO:0000256" key="5">
    <source>
        <dbReference type="ARBA" id="ARBA00023014"/>
    </source>
</evidence>
<dbReference type="GO" id="GO:0031419">
    <property type="term" value="F:cobalamin binding"/>
    <property type="evidence" value="ECO:0007669"/>
    <property type="project" value="InterPro"/>
</dbReference>
<evidence type="ECO:0000256" key="1">
    <source>
        <dbReference type="ARBA" id="ARBA00001966"/>
    </source>
</evidence>
<dbReference type="GO" id="GO:0046872">
    <property type="term" value="F:metal ion binding"/>
    <property type="evidence" value="ECO:0007669"/>
    <property type="project" value="UniProtKB-KW"/>
</dbReference>
<evidence type="ECO:0000259" key="6">
    <source>
        <dbReference type="PROSITE" id="PS51332"/>
    </source>
</evidence>
<dbReference type="InterPro" id="IPR034466">
    <property type="entry name" value="Methyltransferase_Class_B"/>
</dbReference>
<dbReference type="GO" id="GO:0005829">
    <property type="term" value="C:cytosol"/>
    <property type="evidence" value="ECO:0007669"/>
    <property type="project" value="TreeGrafter"/>
</dbReference>